<name>A0A4R2HA71_9ACTN</name>
<comment type="caution">
    <text evidence="7">The sequence shown here is derived from an EMBL/GenBank/DDBJ whole genome shotgun (WGS) entry which is preliminary data.</text>
</comment>
<evidence type="ECO:0000259" key="6">
    <source>
        <dbReference type="Pfam" id="PF03717"/>
    </source>
</evidence>
<dbReference type="OrthoDB" id="5241017at2"/>
<keyword evidence="7" id="KW-0131">Cell cycle</keyword>
<dbReference type="SUPFAM" id="SSF56601">
    <property type="entry name" value="beta-lactamase/transpeptidase-like"/>
    <property type="match status" value="1"/>
</dbReference>
<dbReference type="GO" id="GO:0008658">
    <property type="term" value="F:penicillin binding"/>
    <property type="evidence" value="ECO:0007669"/>
    <property type="project" value="InterPro"/>
</dbReference>
<dbReference type="InterPro" id="IPR001460">
    <property type="entry name" value="PCN-bd_Tpept"/>
</dbReference>
<dbReference type="PROSITE" id="PS51257">
    <property type="entry name" value="PROKAR_LIPOPROTEIN"/>
    <property type="match status" value="1"/>
</dbReference>
<protein>
    <submittedName>
        <fullName evidence="7">Cell division protein FtsI/penicillin-binding protein 2</fullName>
    </submittedName>
</protein>
<feature type="domain" description="Penicillin-binding protein dimerisation" evidence="6">
    <location>
        <begin position="163"/>
        <end position="318"/>
    </location>
</feature>
<evidence type="ECO:0000313" key="7">
    <source>
        <dbReference type="EMBL" id="TCO24516.1"/>
    </source>
</evidence>
<dbReference type="InterPro" id="IPR050515">
    <property type="entry name" value="Beta-lactam/transpept"/>
</dbReference>
<organism evidence="7 8">
    <name type="scientific">Kribbella steppae</name>
    <dbReference type="NCBI Taxonomy" id="2512223"/>
    <lineage>
        <taxon>Bacteria</taxon>
        <taxon>Bacillati</taxon>
        <taxon>Actinomycetota</taxon>
        <taxon>Actinomycetes</taxon>
        <taxon>Propionibacteriales</taxon>
        <taxon>Kribbellaceae</taxon>
        <taxon>Kribbella</taxon>
    </lineage>
</organism>
<dbReference type="Gene3D" id="3.30.1390.30">
    <property type="entry name" value="Penicillin-binding protein 2a, domain 3"/>
    <property type="match status" value="1"/>
</dbReference>
<dbReference type="InterPro" id="IPR036138">
    <property type="entry name" value="PBP_dimer_sf"/>
</dbReference>
<dbReference type="Pfam" id="PF03717">
    <property type="entry name" value="PBP_dimer"/>
    <property type="match status" value="1"/>
</dbReference>
<feature type="chain" id="PRO_5020420174" evidence="4">
    <location>
        <begin position="26"/>
        <end position="636"/>
    </location>
</feature>
<keyword evidence="8" id="KW-1185">Reference proteome</keyword>
<evidence type="ECO:0000256" key="3">
    <source>
        <dbReference type="ARBA" id="ARBA00023136"/>
    </source>
</evidence>
<dbReference type="GO" id="GO:0071555">
    <property type="term" value="P:cell wall organization"/>
    <property type="evidence" value="ECO:0007669"/>
    <property type="project" value="TreeGrafter"/>
</dbReference>
<dbReference type="RefSeq" id="WP_132211360.1">
    <property type="nucleotide sequence ID" value="NZ_SLWN01000008.1"/>
</dbReference>
<sequence>MKRTTTAIVCLSSLLITAGCSDSKAGTDGKPDPNDEKEASAEVVKQFAAAWVAAWAPEGKPDAAGALTDNPTVFAKRLDDTDSALVASTVKVTPQDEPDCSDGNTCTQDLAVEADLRGIGTMKWTSTATATKVGDAWKIKASGDTIYPGLGDANYLKRVRALPARASITDRNNVALTTNRPVVIVGVAAGTKATAATYAAFTKNLEVDGAKLAARAKAAPAGQFVDAITIRAEEWDKLRPTMGKLPGVLTMGGTQSLPETSAFARSVLGTMKTATEDTLKNAGPTASAQDEVGTTGLQYAFQQQLAGTPGGTVTLRDGKTKLTIKTVFSQKGTAGKPVKTTLDVNLQRAAEAALATSKLPASLVAVQASTGQILAAANGPTPTNYNRAFQGRYAPGSTFKIVTSAALLGSGETAATALPCTNTITVFGKSFKNYDGLAAYGAGTMQKAFNESCNTAFISQHGRLPKDGMTKAAAMFGLGPDLKLSIPAYGGAVPAPKDDVAEAASMIGQGTVTASPLGVAMIGAAVAKGTAMKPVLVPAKDAAGPAASPLPPATAAALRTFMRTTVTGGTAHVLAANGAVAAKTGTAEVVQNGKVVTNGWMVGYRGDVAFAVIVEGGASGAKAAGPVLTNFLGRFK</sequence>
<dbReference type="InterPro" id="IPR012338">
    <property type="entry name" value="Beta-lactam/transpept-like"/>
</dbReference>
<evidence type="ECO:0000256" key="1">
    <source>
        <dbReference type="ARBA" id="ARBA00004370"/>
    </source>
</evidence>
<dbReference type="Gene3D" id="3.40.710.10">
    <property type="entry name" value="DD-peptidase/beta-lactamase superfamily"/>
    <property type="match status" value="1"/>
</dbReference>
<feature type="domain" description="Penicillin-binding protein transpeptidase" evidence="5">
    <location>
        <begin position="362"/>
        <end position="631"/>
    </location>
</feature>
<dbReference type="GO" id="GO:0071972">
    <property type="term" value="F:peptidoglycan L,D-transpeptidase activity"/>
    <property type="evidence" value="ECO:0007669"/>
    <property type="project" value="TreeGrafter"/>
</dbReference>
<dbReference type="Proteomes" id="UP000294508">
    <property type="component" value="Unassembled WGS sequence"/>
</dbReference>
<dbReference type="SUPFAM" id="SSF56519">
    <property type="entry name" value="Penicillin binding protein dimerisation domain"/>
    <property type="match status" value="1"/>
</dbReference>
<comment type="subcellular location">
    <subcellularLocation>
        <location evidence="1">Membrane</location>
    </subcellularLocation>
</comment>
<reference evidence="7 8" key="1">
    <citation type="journal article" date="2015" name="Stand. Genomic Sci.">
        <title>Genomic Encyclopedia of Bacterial and Archaeal Type Strains, Phase III: the genomes of soil and plant-associated and newly described type strains.</title>
        <authorList>
            <person name="Whitman W.B."/>
            <person name="Woyke T."/>
            <person name="Klenk H.P."/>
            <person name="Zhou Y."/>
            <person name="Lilburn T.G."/>
            <person name="Beck B.J."/>
            <person name="De Vos P."/>
            <person name="Vandamme P."/>
            <person name="Eisen J.A."/>
            <person name="Garrity G."/>
            <person name="Hugenholtz P."/>
            <person name="Kyrpides N.C."/>
        </authorList>
    </citation>
    <scope>NUCLEOTIDE SEQUENCE [LARGE SCALE GENOMIC DNA]</scope>
    <source>
        <strain evidence="7 8">VKM Ac-2572</strain>
    </source>
</reference>
<dbReference type="Pfam" id="PF00905">
    <property type="entry name" value="Transpeptidase"/>
    <property type="match status" value="1"/>
</dbReference>
<evidence type="ECO:0000256" key="2">
    <source>
        <dbReference type="ARBA" id="ARBA00007171"/>
    </source>
</evidence>
<dbReference type="EMBL" id="SLWN01000008">
    <property type="protein sequence ID" value="TCO24516.1"/>
    <property type="molecule type" value="Genomic_DNA"/>
</dbReference>
<dbReference type="GO" id="GO:0051301">
    <property type="term" value="P:cell division"/>
    <property type="evidence" value="ECO:0007669"/>
    <property type="project" value="UniProtKB-KW"/>
</dbReference>
<dbReference type="PANTHER" id="PTHR30627:SF24">
    <property type="entry name" value="PENICILLIN-BINDING PROTEIN 4B"/>
    <property type="match status" value="1"/>
</dbReference>
<dbReference type="InterPro" id="IPR005311">
    <property type="entry name" value="PBP_dimer"/>
</dbReference>
<keyword evidence="3" id="KW-0472">Membrane</keyword>
<feature type="signal peptide" evidence="4">
    <location>
        <begin position="1"/>
        <end position="25"/>
    </location>
</feature>
<keyword evidence="4" id="KW-0732">Signal</keyword>
<gene>
    <name evidence="7" type="ORF">EV652_10847</name>
</gene>
<dbReference type="GO" id="GO:0005886">
    <property type="term" value="C:plasma membrane"/>
    <property type="evidence" value="ECO:0007669"/>
    <property type="project" value="TreeGrafter"/>
</dbReference>
<accession>A0A4R2HA71</accession>
<keyword evidence="7" id="KW-0132">Cell division</keyword>
<dbReference type="PANTHER" id="PTHR30627">
    <property type="entry name" value="PEPTIDOGLYCAN D,D-TRANSPEPTIDASE"/>
    <property type="match status" value="1"/>
</dbReference>
<dbReference type="Gene3D" id="3.90.1310.10">
    <property type="entry name" value="Penicillin-binding protein 2a (Domain 2)"/>
    <property type="match status" value="1"/>
</dbReference>
<evidence type="ECO:0000313" key="8">
    <source>
        <dbReference type="Proteomes" id="UP000294508"/>
    </source>
</evidence>
<comment type="similarity">
    <text evidence="2">Belongs to the transpeptidase family.</text>
</comment>
<dbReference type="AlphaFoldDB" id="A0A4R2HA71"/>
<evidence type="ECO:0000256" key="4">
    <source>
        <dbReference type="SAM" id="SignalP"/>
    </source>
</evidence>
<proteinExistence type="inferred from homology"/>
<evidence type="ECO:0000259" key="5">
    <source>
        <dbReference type="Pfam" id="PF00905"/>
    </source>
</evidence>